<dbReference type="Proteomes" id="UP001500307">
    <property type="component" value="Unassembled WGS sequence"/>
</dbReference>
<proteinExistence type="predicted"/>
<feature type="transmembrane region" description="Helical" evidence="2">
    <location>
        <begin position="87"/>
        <end position="105"/>
    </location>
</feature>
<reference evidence="4" key="1">
    <citation type="journal article" date="2019" name="Int. J. Syst. Evol. Microbiol.">
        <title>The Global Catalogue of Microorganisms (GCM) 10K type strain sequencing project: providing services to taxonomists for standard genome sequencing and annotation.</title>
        <authorList>
            <consortium name="The Broad Institute Genomics Platform"/>
            <consortium name="The Broad Institute Genome Sequencing Center for Infectious Disease"/>
            <person name="Wu L."/>
            <person name="Ma J."/>
        </authorList>
    </citation>
    <scope>NUCLEOTIDE SEQUENCE [LARGE SCALE GENOMIC DNA]</scope>
    <source>
        <strain evidence="4">JCM 3175</strain>
    </source>
</reference>
<evidence type="ECO:0000313" key="3">
    <source>
        <dbReference type="EMBL" id="GAA4572625.1"/>
    </source>
</evidence>
<keyword evidence="2" id="KW-0812">Transmembrane</keyword>
<feature type="compositionally biased region" description="Pro residues" evidence="1">
    <location>
        <begin position="140"/>
        <end position="159"/>
    </location>
</feature>
<keyword evidence="4" id="KW-1185">Reference proteome</keyword>
<gene>
    <name evidence="3" type="ORF">GCM10023176_35960</name>
</gene>
<feature type="compositionally biased region" description="Low complexity" evidence="1">
    <location>
        <begin position="160"/>
        <end position="202"/>
    </location>
</feature>
<sequence length="202" mass="21448">MSVATGKRVSEIGPGSLMVGRHIHLIDGDHMFLLYTLLLMLGGIAMIVIGLAIQEQGIGSRILNVVVGLAFFGYGFYLMFLFDGGRYQIFFYAFILPILLIVRAFKARKEAKEEAAAHQFAGQGHPGQKVPQGHGYPAAPGQPVPGYPAAPGQPVPGYPAAPGQPAQAWPAAPDQPGHAPQGQPIPQGQYGRPQGQPGYPTN</sequence>
<feature type="transmembrane region" description="Helical" evidence="2">
    <location>
        <begin position="32"/>
        <end position="53"/>
    </location>
</feature>
<feature type="transmembrane region" description="Helical" evidence="2">
    <location>
        <begin position="62"/>
        <end position="81"/>
    </location>
</feature>
<evidence type="ECO:0000256" key="2">
    <source>
        <dbReference type="SAM" id="Phobius"/>
    </source>
</evidence>
<accession>A0ABP8SNA6</accession>
<evidence type="ECO:0000313" key="4">
    <source>
        <dbReference type="Proteomes" id="UP001500307"/>
    </source>
</evidence>
<feature type="region of interest" description="Disordered" evidence="1">
    <location>
        <begin position="116"/>
        <end position="202"/>
    </location>
</feature>
<evidence type="ECO:0008006" key="5">
    <source>
        <dbReference type="Google" id="ProtNLM"/>
    </source>
</evidence>
<name>A0ABP8SNA6_9ACTN</name>
<comment type="caution">
    <text evidence="3">The sequence shown here is derived from an EMBL/GenBank/DDBJ whole genome shotgun (WGS) entry which is preliminary data.</text>
</comment>
<protein>
    <recommendedName>
        <fullName evidence="5">IgA FC receptor</fullName>
    </recommendedName>
</protein>
<keyword evidence="2" id="KW-0472">Membrane</keyword>
<dbReference type="EMBL" id="BAABGU010000019">
    <property type="protein sequence ID" value="GAA4572625.1"/>
    <property type="molecule type" value="Genomic_DNA"/>
</dbReference>
<keyword evidence="2" id="KW-1133">Transmembrane helix</keyword>
<evidence type="ECO:0000256" key="1">
    <source>
        <dbReference type="SAM" id="MobiDB-lite"/>
    </source>
</evidence>
<organism evidence="3 4">
    <name type="scientific">Micromonospora coerulea</name>
    <dbReference type="NCBI Taxonomy" id="47856"/>
    <lineage>
        <taxon>Bacteria</taxon>
        <taxon>Bacillati</taxon>
        <taxon>Actinomycetota</taxon>
        <taxon>Actinomycetes</taxon>
        <taxon>Micromonosporales</taxon>
        <taxon>Micromonosporaceae</taxon>
        <taxon>Micromonospora</taxon>
    </lineage>
</organism>